<dbReference type="AlphaFoldDB" id="A0A232FJ86"/>
<keyword evidence="1" id="KW-1133">Transmembrane helix</keyword>
<keyword evidence="1" id="KW-0472">Membrane</keyword>
<keyword evidence="3" id="KW-1185">Reference proteome</keyword>
<reference evidence="2 3" key="1">
    <citation type="journal article" date="2017" name="Curr. Biol.">
        <title>The Evolution of Venom by Co-option of Single-Copy Genes.</title>
        <authorList>
            <person name="Martinson E.O."/>
            <person name="Mrinalini"/>
            <person name="Kelkar Y.D."/>
            <person name="Chang C.H."/>
            <person name="Werren J.H."/>
        </authorList>
    </citation>
    <scope>NUCLEOTIDE SEQUENCE [LARGE SCALE GENOMIC DNA]</scope>
    <source>
        <strain evidence="2 3">Alberta</strain>
        <tissue evidence="2">Whole body</tissue>
    </source>
</reference>
<dbReference type="Proteomes" id="UP000215335">
    <property type="component" value="Unassembled WGS sequence"/>
</dbReference>
<dbReference type="EMBL" id="NNAY01000117">
    <property type="protein sequence ID" value="OXU30806.1"/>
    <property type="molecule type" value="Genomic_DNA"/>
</dbReference>
<sequence length="53" mass="6834">MHIYFWILNLEKTVIFYFLNYFVWPYFLIFKTHYFAFFFLIIPLLQTIRLKFI</sequence>
<feature type="transmembrane region" description="Helical" evidence="1">
    <location>
        <begin position="23"/>
        <end position="45"/>
    </location>
</feature>
<gene>
    <name evidence="2" type="ORF">TSAR_010502</name>
</gene>
<proteinExistence type="predicted"/>
<protein>
    <recommendedName>
        <fullName evidence="4">NADH dehydrogenase subunit 1</fullName>
    </recommendedName>
</protein>
<keyword evidence="1" id="KW-0812">Transmembrane</keyword>
<evidence type="ECO:0000313" key="2">
    <source>
        <dbReference type="EMBL" id="OXU30806.1"/>
    </source>
</evidence>
<evidence type="ECO:0008006" key="4">
    <source>
        <dbReference type="Google" id="ProtNLM"/>
    </source>
</evidence>
<comment type="caution">
    <text evidence="2">The sequence shown here is derived from an EMBL/GenBank/DDBJ whole genome shotgun (WGS) entry which is preliminary data.</text>
</comment>
<name>A0A232FJ86_9HYME</name>
<evidence type="ECO:0000256" key="1">
    <source>
        <dbReference type="SAM" id="Phobius"/>
    </source>
</evidence>
<accession>A0A232FJ86</accession>
<evidence type="ECO:0000313" key="3">
    <source>
        <dbReference type="Proteomes" id="UP000215335"/>
    </source>
</evidence>
<organism evidence="2 3">
    <name type="scientific">Trichomalopsis sarcophagae</name>
    <dbReference type="NCBI Taxonomy" id="543379"/>
    <lineage>
        <taxon>Eukaryota</taxon>
        <taxon>Metazoa</taxon>
        <taxon>Ecdysozoa</taxon>
        <taxon>Arthropoda</taxon>
        <taxon>Hexapoda</taxon>
        <taxon>Insecta</taxon>
        <taxon>Pterygota</taxon>
        <taxon>Neoptera</taxon>
        <taxon>Endopterygota</taxon>
        <taxon>Hymenoptera</taxon>
        <taxon>Apocrita</taxon>
        <taxon>Proctotrupomorpha</taxon>
        <taxon>Chalcidoidea</taxon>
        <taxon>Pteromalidae</taxon>
        <taxon>Pteromalinae</taxon>
        <taxon>Trichomalopsis</taxon>
    </lineage>
</organism>